<sequence length="166" mass="19705">MLTFNGLNKEQEQLSIEEKSRLFVELLEKRKKHFAALRAQEKRSKPPTKEQKRNTMSTYLKNMARYEHNQLKSKSYDEIQEMFDKEMKRIDEHVKAEKDDDQEEAEMKKHIGIVKDDAVAIDAIPLAIKPLVIVKYKIVKEGKFVYFQLIRADKSSKRYLSRIKML</sequence>
<reference evidence="2" key="1">
    <citation type="journal article" date="2022" name="Int. J. Mol. Sci.">
        <title>Draft Genome of Tanacetum Coccineum: Genomic Comparison of Closely Related Tanacetum-Family Plants.</title>
        <authorList>
            <person name="Yamashiro T."/>
            <person name="Shiraishi A."/>
            <person name="Nakayama K."/>
            <person name="Satake H."/>
        </authorList>
    </citation>
    <scope>NUCLEOTIDE SEQUENCE</scope>
</reference>
<reference evidence="2" key="2">
    <citation type="submission" date="2022-01" db="EMBL/GenBank/DDBJ databases">
        <authorList>
            <person name="Yamashiro T."/>
            <person name="Shiraishi A."/>
            <person name="Satake H."/>
            <person name="Nakayama K."/>
        </authorList>
    </citation>
    <scope>NUCLEOTIDE SEQUENCE</scope>
</reference>
<proteinExistence type="predicted"/>
<accession>A0ABQ4XWC4</accession>
<protein>
    <submittedName>
        <fullName evidence="2">Uncharacterized protein</fullName>
    </submittedName>
</protein>
<organism evidence="2 3">
    <name type="scientific">Tanacetum coccineum</name>
    <dbReference type="NCBI Taxonomy" id="301880"/>
    <lineage>
        <taxon>Eukaryota</taxon>
        <taxon>Viridiplantae</taxon>
        <taxon>Streptophyta</taxon>
        <taxon>Embryophyta</taxon>
        <taxon>Tracheophyta</taxon>
        <taxon>Spermatophyta</taxon>
        <taxon>Magnoliopsida</taxon>
        <taxon>eudicotyledons</taxon>
        <taxon>Gunneridae</taxon>
        <taxon>Pentapetalae</taxon>
        <taxon>asterids</taxon>
        <taxon>campanulids</taxon>
        <taxon>Asterales</taxon>
        <taxon>Asteraceae</taxon>
        <taxon>Asteroideae</taxon>
        <taxon>Anthemideae</taxon>
        <taxon>Anthemidinae</taxon>
        <taxon>Tanacetum</taxon>
    </lineage>
</organism>
<dbReference type="EMBL" id="BQNB010009882">
    <property type="protein sequence ID" value="GJS69718.1"/>
    <property type="molecule type" value="Genomic_DNA"/>
</dbReference>
<keyword evidence="3" id="KW-1185">Reference proteome</keyword>
<evidence type="ECO:0000313" key="3">
    <source>
        <dbReference type="Proteomes" id="UP001151760"/>
    </source>
</evidence>
<gene>
    <name evidence="2" type="ORF">Tco_0702559</name>
</gene>
<feature type="region of interest" description="Disordered" evidence="1">
    <location>
        <begin position="36"/>
        <end position="55"/>
    </location>
</feature>
<dbReference type="Proteomes" id="UP001151760">
    <property type="component" value="Unassembled WGS sequence"/>
</dbReference>
<evidence type="ECO:0000256" key="1">
    <source>
        <dbReference type="SAM" id="MobiDB-lite"/>
    </source>
</evidence>
<feature type="compositionally biased region" description="Basic and acidic residues" evidence="1">
    <location>
        <begin position="39"/>
        <end position="53"/>
    </location>
</feature>
<evidence type="ECO:0000313" key="2">
    <source>
        <dbReference type="EMBL" id="GJS69718.1"/>
    </source>
</evidence>
<name>A0ABQ4XWC4_9ASTR</name>
<comment type="caution">
    <text evidence="2">The sequence shown here is derived from an EMBL/GenBank/DDBJ whole genome shotgun (WGS) entry which is preliminary data.</text>
</comment>